<dbReference type="AlphaFoldDB" id="Q5NBC8"/>
<evidence type="ECO:0000256" key="1">
    <source>
        <dbReference type="SAM" id="MobiDB-lite"/>
    </source>
</evidence>
<keyword evidence="2" id="KW-0472">Membrane</keyword>
<gene>
    <name evidence="4" type="ORF">P0434D08.36</name>
    <name evidence="3" type="ORF">P0503G09.3</name>
</gene>
<feature type="compositionally biased region" description="Low complexity" evidence="1">
    <location>
        <begin position="70"/>
        <end position="80"/>
    </location>
</feature>
<feature type="transmembrane region" description="Helical" evidence="2">
    <location>
        <begin position="29"/>
        <end position="49"/>
    </location>
</feature>
<dbReference type="EMBL" id="AP000816">
    <property type="protein sequence ID" value="BAD81097.1"/>
    <property type="molecule type" value="Genomic_DNA"/>
</dbReference>
<dbReference type="Proteomes" id="UP000817658">
    <property type="component" value="Chromosome 1"/>
</dbReference>
<keyword evidence="2" id="KW-1133">Transmembrane helix</keyword>
<reference evidence="5" key="3">
    <citation type="journal article" date="2008" name="Nucleic Acids Res.">
        <title>The rice annotation project database (RAP-DB): 2008 update.</title>
        <authorList>
            <consortium name="The rice annotation project (RAP)"/>
        </authorList>
    </citation>
    <scope>GENOME REANNOTATION</scope>
    <source>
        <strain evidence="5">cv. Nipponbare</strain>
    </source>
</reference>
<evidence type="ECO:0000256" key="2">
    <source>
        <dbReference type="SAM" id="Phobius"/>
    </source>
</evidence>
<reference evidence="5" key="2">
    <citation type="journal article" date="2005" name="Nature">
        <title>The map-based sequence of the rice genome.</title>
        <authorList>
            <consortium name="International rice genome sequencing project (IRGSP)"/>
            <person name="Matsumoto T."/>
            <person name="Wu J."/>
            <person name="Kanamori H."/>
            <person name="Katayose Y."/>
            <person name="Fujisawa M."/>
            <person name="Namiki N."/>
            <person name="Mizuno H."/>
            <person name="Yamamoto K."/>
            <person name="Antonio B.A."/>
            <person name="Baba T."/>
            <person name="Sakata K."/>
            <person name="Nagamura Y."/>
            <person name="Aoki H."/>
            <person name="Arikawa K."/>
            <person name="Arita K."/>
            <person name="Bito T."/>
            <person name="Chiden Y."/>
            <person name="Fujitsuka N."/>
            <person name="Fukunaka R."/>
            <person name="Hamada M."/>
            <person name="Harada C."/>
            <person name="Hayashi A."/>
            <person name="Hijishita S."/>
            <person name="Honda M."/>
            <person name="Hosokawa S."/>
            <person name="Ichikawa Y."/>
            <person name="Idonuma A."/>
            <person name="Iijima M."/>
            <person name="Ikeda M."/>
            <person name="Ikeno M."/>
            <person name="Ito K."/>
            <person name="Ito S."/>
            <person name="Ito T."/>
            <person name="Ito Y."/>
            <person name="Ito Y."/>
            <person name="Iwabuchi A."/>
            <person name="Kamiya K."/>
            <person name="Karasawa W."/>
            <person name="Kurita K."/>
            <person name="Katagiri S."/>
            <person name="Kikuta A."/>
            <person name="Kobayashi H."/>
            <person name="Kobayashi N."/>
            <person name="Machita K."/>
            <person name="Maehara T."/>
            <person name="Masukawa M."/>
            <person name="Mizubayashi T."/>
            <person name="Mukai Y."/>
            <person name="Nagasaki H."/>
            <person name="Nagata Y."/>
            <person name="Naito S."/>
            <person name="Nakashima M."/>
            <person name="Nakama Y."/>
            <person name="Nakamichi Y."/>
            <person name="Nakamura M."/>
            <person name="Meguro A."/>
            <person name="Negishi M."/>
            <person name="Ohta I."/>
            <person name="Ohta T."/>
            <person name="Okamoto M."/>
            <person name="Ono N."/>
            <person name="Saji S."/>
            <person name="Sakaguchi M."/>
            <person name="Sakai K."/>
            <person name="Shibata M."/>
            <person name="Shimokawa T."/>
            <person name="Song J."/>
            <person name="Takazaki Y."/>
            <person name="Terasawa K."/>
            <person name="Tsugane M."/>
            <person name="Tsuji K."/>
            <person name="Ueda S."/>
            <person name="Waki K."/>
            <person name="Yamagata H."/>
            <person name="Yamamoto M."/>
            <person name="Yamamoto S."/>
            <person name="Yamane H."/>
            <person name="Yoshiki S."/>
            <person name="Yoshihara R."/>
            <person name="Yukawa K."/>
            <person name="Zhong H."/>
            <person name="Yano M."/>
            <person name="Yuan Q."/>
            <person name="Ouyang S."/>
            <person name="Liu J."/>
            <person name="Jones K.M."/>
            <person name="Gansberger K."/>
            <person name="Moffat K."/>
            <person name="Hill J."/>
            <person name="Bera J."/>
            <person name="Fadrosh D."/>
            <person name="Jin S."/>
            <person name="Johri S."/>
            <person name="Kim M."/>
            <person name="Overton L."/>
            <person name="Reardon M."/>
            <person name="Tsitrin T."/>
            <person name="Vuong H."/>
            <person name="Weaver B."/>
            <person name="Ciecko A."/>
            <person name="Tallon L."/>
            <person name="Jackson J."/>
            <person name="Pai G."/>
            <person name="Aken S.V."/>
            <person name="Utterback T."/>
            <person name="Reidmuller S."/>
            <person name="Feldblyum T."/>
            <person name="Hsiao J."/>
            <person name="Zismann V."/>
            <person name="Iobst S."/>
            <person name="de Vazeille A.R."/>
            <person name="Buell C.R."/>
            <person name="Ying K."/>
            <person name="Li Y."/>
            <person name="Lu T."/>
            <person name="Huang Y."/>
            <person name="Zhao Q."/>
            <person name="Feng Q."/>
            <person name="Zhang L."/>
            <person name="Zhu J."/>
            <person name="Weng Q."/>
            <person name="Mu J."/>
            <person name="Lu Y."/>
            <person name="Fan D."/>
            <person name="Liu Y."/>
            <person name="Guan J."/>
            <person name="Zhang Y."/>
            <person name="Yu S."/>
            <person name="Liu X."/>
            <person name="Zhang Y."/>
            <person name="Hong G."/>
            <person name="Han B."/>
            <person name="Choisne N."/>
            <person name="Demange N."/>
            <person name="Orjeda G."/>
            <person name="Samain S."/>
            <person name="Cattolico L."/>
            <person name="Pelletier E."/>
            <person name="Couloux A."/>
            <person name="Segurens B."/>
            <person name="Wincker P."/>
            <person name="D'Hont A."/>
            <person name="Scarpelli C."/>
            <person name="Weissenbach J."/>
            <person name="Salanoubat M."/>
            <person name="Quetier F."/>
            <person name="Yu Y."/>
            <person name="Kim H.R."/>
            <person name="Rambo T."/>
            <person name="Currie J."/>
            <person name="Collura K."/>
            <person name="Luo M."/>
            <person name="Yang T."/>
            <person name="Ammiraju J.S.S."/>
            <person name="Engler F."/>
            <person name="Soderlund C."/>
            <person name="Wing R.A."/>
            <person name="Palmer L.E."/>
            <person name="de la Bastide M."/>
            <person name="Spiegel L."/>
            <person name="Nascimento L."/>
            <person name="Zutavern T."/>
            <person name="O'Shaughnessy A."/>
            <person name="Dike S."/>
            <person name="Dedhia N."/>
            <person name="Preston R."/>
            <person name="Balija V."/>
            <person name="McCombie W.R."/>
            <person name="Chow T."/>
            <person name="Chen H."/>
            <person name="Chung M."/>
            <person name="Chen C."/>
            <person name="Shaw J."/>
            <person name="Wu H."/>
            <person name="Hsiao K."/>
            <person name="Chao Y."/>
            <person name="Chu M."/>
            <person name="Cheng C."/>
            <person name="Hour A."/>
            <person name="Lee P."/>
            <person name="Lin S."/>
            <person name="Lin Y."/>
            <person name="Liou J."/>
            <person name="Liu S."/>
            <person name="Hsing Y."/>
            <person name="Raghuvanshi S."/>
            <person name="Mohanty A."/>
            <person name="Bharti A.K."/>
            <person name="Gaur A."/>
            <person name="Gupta V."/>
            <person name="Kumar D."/>
            <person name="Ravi V."/>
            <person name="Vij S."/>
            <person name="Kapur A."/>
            <person name="Khurana P."/>
            <person name="Khurana P."/>
            <person name="Khurana J.P."/>
            <person name="Tyagi A.K."/>
            <person name="Gaikwad K."/>
            <person name="Singh A."/>
            <person name="Dalal V."/>
            <person name="Srivastava S."/>
            <person name="Dixit A."/>
            <person name="Pal A.K."/>
            <person name="Ghazi I.A."/>
            <person name="Yadav M."/>
            <person name="Pandit A."/>
            <person name="Bhargava A."/>
            <person name="Sureshbabu K."/>
            <person name="Batra K."/>
            <person name="Sharma T.R."/>
            <person name="Mohapatra T."/>
            <person name="Singh N.K."/>
            <person name="Messing J."/>
            <person name="Nelson A.B."/>
            <person name="Fuks G."/>
            <person name="Kavchok S."/>
            <person name="Keizer G."/>
            <person name="Linton E."/>
            <person name="Llaca V."/>
            <person name="Song R."/>
            <person name="Tanyolac B."/>
            <person name="Young S."/>
            <person name="Ho-Il K."/>
            <person name="Hahn J.H."/>
            <person name="Sangsakoo G."/>
            <person name="Vanavichit A."/>
            <person name="de Mattos Luiz.A.T."/>
            <person name="Zimmer P.D."/>
            <person name="Malone G."/>
            <person name="Dellagostin O."/>
            <person name="de Oliveira A.C."/>
            <person name="Bevan M."/>
            <person name="Bancroft I."/>
            <person name="Minx P."/>
            <person name="Cordum H."/>
            <person name="Wilson R."/>
            <person name="Cheng Z."/>
            <person name="Jin W."/>
            <person name="Jiang J."/>
            <person name="Leong S.A."/>
            <person name="Iwama H."/>
            <person name="Gojobori T."/>
            <person name="Itoh T."/>
            <person name="Niimura Y."/>
            <person name="Fujii Y."/>
            <person name="Habara T."/>
            <person name="Sakai H."/>
            <person name="Sato Y."/>
            <person name="Wilson G."/>
            <person name="Kumar K."/>
            <person name="McCouch S."/>
            <person name="Juretic N."/>
            <person name="Hoen D."/>
            <person name="Wright S."/>
            <person name="Bruskiewich R."/>
            <person name="Bureau T."/>
            <person name="Miyao A."/>
            <person name="Hirochika H."/>
            <person name="Nishikawa T."/>
            <person name="Kadowaki K."/>
            <person name="Sugiura M."/>
            <person name="Burr B."/>
            <person name="Sasaki T."/>
        </authorList>
    </citation>
    <scope>NUCLEOTIDE SEQUENCE [LARGE SCALE GENOMIC DNA]</scope>
    <source>
        <strain evidence="5">cv. Nipponbare</strain>
    </source>
</reference>
<organism evidence="4">
    <name type="scientific">Oryza sativa subsp. japonica</name>
    <name type="common">Rice</name>
    <dbReference type="NCBI Taxonomy" id="39947"/>
    <lineage>
        <taxon>Eukaryota</taxon>
        <taxon>Viridiplantae</taxon>
        <taxon>Streptophyta</taxon>
        <taxon>Embryophyta</taxon>
        <taxon>Tracheophyta</taxon>
        <taxon>Spermatophyta</taxon>
        <taxon>Magnoliopsida</taxon>
        <taxon>Liliopsida</taxon>
        <taxon>Poales</taxon>
        <taxon>Poaceae</taxon>
        <taxon>BOP clade</taxon>
        <taxon>Oryzoideae</taxon>
        <taxon>Oryzeae</taxon>
        <taxon>Oryzinae</taxon>
        <taxon>Oryza</taxon>
        <taxon>Oryza sativa</taxon>
    </lineage>
</organism>
<keyword evidence="2" id="KW-0812">Transmembrane</keyword>
<accession>Q5NBC8</accession>
<dbReference type="Proteomes" id="UP000000763">
    <property type="component" value="Chromosome 1"/>
</dbReference>
<sequence length="148" mass="16099">MMFLSDAHPGRVVSSKGEKEIAGTATQRAQLRLAMVVAVVVWLRGLAAARRHRSTRRRRGNSIQLTPPVSSSKPSLSFGSSSSSRILVSHLQARSKQPVIQPVAALSAAHRGAWIQRLFAPPDACMSLAAGAGELRVQRHTEREEEEE</sequence>
<evidence type="ECO:0000313" key="3">
    <source>
        <dbReference type="EMBL" id="BAD81097.1"/>
    </source>
</evidence>
<feature type="region of interest" description="Disordered" evidence="1">
    <location>
        <begin position="53"/>
        <end position="80"/>
    </location>
</feature>
<evidence type="ECO:0000313" key="4">
    <source>
        <dbReference type="EMBL" id="BAD81228.1"/>
    </source>
</evidence>
<reference evidence="4" key="1">
    <citation type="journal article" date="2002" name="Nature">
        <title>The genome sequence and structure of rice chromosome 1.</title>
        <authorList>
            <person name="Sasaki T."/>
            <person name="Matsumoto T."/>
            <person name="Yamamoto K."/>
            <person name="Sakata K."/>
            <person name="Baba T."/>
            <person name="Katayose Y."/>
            <person name="Wu J."/>
            <person name="Niimura Y."/>
            <person name="Cheng Z."/>
            <person name="Nagamura Y."/>
            <person name="Antonio B.A."/>
            <person name="Kanamori H."/>
            <person name="Hosokawa S."/>
            <person name="Masukawa M."/>
            <person name="Arikawa K."/>
            <person name="Chiden Y."/>
            <person name="Hayashi M."/>
            <person name="Okamoto M."/>
            <person name="Ando T."/>
            <person name="Aoki H."/>
            <person name="Arita K."/>
            <person name="Hamada M."/>
            <person name="Harada C."/>
            <person name="Hijishita S."/>
            <person name="Honda M."/>
            <person name="Ichikawa Y."/>
            <person name="Idonuma A."/>
            <person name="Iijima M."/>
            <person name="Ikeda M."/>
            <person name="Ikeno M."/>
            <person name="Itoh S."/>
            <person name="Itoh T."/>
            <person name="Itoh Y."/>
            <person name="Itoh Y."/>
            <person name="Iwabuchi A."/>
            <person name="Kamiya K."/>
            <person name="Karasawa W."/>
            <person name="Katagiri S."/>
            <person name="Kikuta A."/>
            <person name="Kobayashi N."/>
            <person name="Kono I."/>
            <person name="Machita K."/>
            <person name="Maehara T."/>
            <person name="Mizuno H."/>
            <person name="Mizubayashi T."/>
            <person name="Mukai Y."/>
            <person name="Nagasaki H."/>
            <person name="Nakashima M."/>
            <person name="Nakama Y."/>
            <person name="Nakamichi Y."/>
            <person name="Nakamura M."/>
            <person name="Namiki N."/>
            <person name="Negishi M."/>
            <person name="Ohta I."/>
            <person name="Ono N."/>
            <person name="Saji S."/>
            <person name="Sakai K."/>
            <person name="Shibata M."/>
            <person name="Shimokawa T."/>
            <person name="Shomura A."/>
            <person name="Song J."/>
            <person name="Takazaki Y."/>
            <person name="Terasawa K."/>
            <person name="Tsuji K."/>
            <person name="Waki K."/>
            <person name="Yamagata H."/>
            <person name="Yamane H."/>
            <person name="Yoshiki S."/>
            <person name="Yoshihara R."/>
            <person name="Yukawa K."/>
            <person name="Zhong H."/>
            <person name="Iwama H."/>
            <person name="Endo T."/>
            <person name="Ito H."/>
            <person name="Hahn J.H."/>
            <person name="Kim H.I."/>
            <person name="Eun M.Y."/>
            <person name="Yano M."/>
            <person name="Jiang J."/>
            <person name="Gojobori T."/>
        </authorList>
    </citation>
    <scope>NUCLEOTIDE SEQUENCE</scope>
</reference>
<dbReference type="EMBL" id="AP001278">
    <property type="protein sequence ID" value="BAD81228.1"/>
    <property type="molecule type" value="Genomic_DNA"/>
</dbReference>
<name>Q5NBC8_ORYSJ</name>
<evidence type="ECO:0000313" key="5">
    <source>
        <dbReference type="Proteomes" id="UP000000763"/>
    </source>
</evidence>
<protein>
    <submittedName>
        <fullName evidence="4">Uncharacterized protein</fullName>
    </submittedName>
</protein>
<proteinExistence type="predicted"/>